<accession>A0A0V1F237</accession>
<dbReference type="EMBL" id="JYDR01000001">
    <property type="protein sequence ID" value="KRY79938.1"/>
    <property type="molecule type" value="Genomic_DNA"/>
</dbReference>
<evidence type="ECO:0000256" key="9">
    <source>
        <dbReference type="ARBA" id="ARBA00022989"/>
    </source>
</evidence>
<keyword evidence="10" id="KW-0969">Cilium</keyword>
<dbReference type="Proteomes" id="UP000054805">
    <property type="component" value="Unassembled WGS sequence"/>
</dbReference>
<name>A0A0V1F237_TRIPS</name>
<dbReference type="EMBL" id="JYDU01000014">
    <property type="protein sequence ID" value="KRX99535.1"/>
    <property type="molecule type" value="Genomic_DNA"/>
</dbReference>
<evidence type="ECO:0000256" key="11">
    <source>
        <dbReference type="ARBA" id="ARBA00023136"/>
    </source>
</evidence>
<evidence type="ECO:0000256" key="2">
    <source>
        <dbReference type="ARBA" id="ARBA00004128"/>
    </source>
</evidence>
<dbReference type="PANTHER" id="PTHR13306:SF6">
    <property type="entry name" value="TRANSMEMBRANE PROTEIN 138"/>
    <property type="match status" value="1"/>
</dbReference>
<evidence type="ECO:0000256" key="13">
    <source>
        <dbReference type="ARBA" id="ARBA00023273"/>
    </source>
</evidence>
<dbReference type="GO" id="GO:0005774">
    <property type="term" value="C:vacuolar membrane"/>
    <property type="evidence" value="ECO:0007669"/>
    <property type="project" value="UniProtKB-SubCell"/>
</dbReference>
<dbReference type="GO" id="GO:0005929">
    <property type="term" value="C:cilium"/>
    <property type="evidence" value="ECO:0007669"/>
    <property type="project" value="UniProtKB-SubCell"/>
</dbReference>
<sequence length="162" mass="18863">LAKEMFEICNAQILSLQVLLLMLDLCFNIATPLFFWSNTAQLMLFAIQDTCIVMALIILFLTIFTTHVFQAGLIMVLFKRFQYTVWAWLIYLVLSLTFHICSLQYRNGREYEISFGPGLVAVYTIHRLCAVIYYHLYKRSALIITDPKYQSFSYLKELSGKS</sequence>
<gene>
    <name evidence="16" type="primary">tmem138</name>
    <name evidence="16" type="ORF">T4A_639</name>
    <name evidence="17" type="ORF">T4B_4873</name>
    <name evidence="18" type="ORF">T4C_3458</name>
    <name evidence="15" type="ORF">T4E_11928</name>
</gene>
<feature type="transmembrane region" description="Helical" evidence="14">
    <location>
        <begin position="117"/>
        <end position="136"/>
    </location>
</feature>
<feature type="transmembrane region" description="Helical" evidence="14">
    <location>
        <begin position="12"/>
        <end position="36"/>
    </location>
</feature>
<dbReference type="Proteomes" id="UP000054826">
    <property type="component" value="Unassembled WGS sequence"/>
</dbReference>
<evidence type="ECO:0000256" key="5">
    <source>
        <dbReference type="ARBA" id="ARBA00014515"/>
    </source>
</evidence>
<evidence type="ECO:0000256" key="10">
    <source>
        <dbReference type="ARBA" id="ARBA00023069"/>
    </source>
</evidence>
<keyword evidence="7 14" id="KW-0812">Transmembrane</keyword>
<feature type="non-terminal residue" evidence="16">
    <location>
        <position position="1"/>
    </location>
</feature>
<reference evidence="19 20" key="1">
    <citation type="submission" date="2015-01" db="EMBL/GenBank/DDBJ databases">
        <title>Evolution of Trichinella species and genotypes.</title>
        <authorList>
            <person name="Korhonen P.K."/>
            <person name="Edoardo P."/>
            <person name="Giuseppe L.R."/>
            <person name="Gasser R.B."/>
        </authorList>
    </citation>
    <scope>NUCLEOTIDE SEQUENCE [LARGE SCALE GENOMIC DNA]</scope>
    <source>
        <strain evidence="16">ISS13</strain>
        <strain evidence="15">ISS141</strain>
        <strain evidence="18">ISS176</strain>
        <strain evidence="17">ISS588</strain>
    </source>
</reference>
<feature type="transmembrane region" description="Helical" evidence="14">
    <location>
        <begin position="85"/>
        <end position="105"/>
    </location>
</feature>
<evidence type="ECO:0000313" key="20">
    <source>
        <dbReference type="Proteomes" id="UP000054805"/>
    </source>
</evidence>
<dbReference type="Proteomes" id="UP000054815">
    <property type="component" value="Unassembled WGS sequence"/>
</dbReference>
<evidence type="ECO:0000256" key="1">
    <source>
        <dbReference type="ARBA" id="ARBA00003709"/>
    </source>
</evidence>
<evidence type="ECO:0000256" key="8">
    <source>
        <dbReference type="ARBA" id="ARBA00022794"/>
    </source>
</evidence>
<keyword evidence="8" id="KW-0970">Cilium biogenesis/degradation</keyword>
<keyword evidence="12" id="KW-0325">Glycoprotein</keyword>
<keyword evidence="6" id="KW-0926">Vacuole</keyword>
<dbReference type="PANTHER" id="PTHR13306">
    <property type="entry name" value="TRANSMEMBRANE PROTEIN 138"/>
    <property type="match status" value="1"/>
</dbReference>
<protein>
    <recommendedName>
        <fullName evidence="5">Transmembrane protein 138</fullName>
    </recommendedName>
</protein>
<evidence type="ECO:0000313" key="17">
    <source>
        <dbReference type="EMBL" id="KRZ33980.1"/>
    </source>
</evidence>
<evidence type="ECO:0000256" key="3">
    <source>
        <dbReference type="ARBA" id="ARBA00004138"/>
    </source>
</evidence>
<comment type="similarity">
    <text evidence="4">Belongs to the TMEM138 family.</text>
</comment>
<keyword evidence="9 14" id="KW-1133">Transmembrane helix</keyword>
<comment type="function">
    <text evidence="1">Required for ciliogenesis.</text>
</comment>
<evidence type="ECO:0000256" key="7">
    <source>
        <dbReference type="ARBA" id="ARBA00022692"/>
    </source>
</evidence>
<evidence type="ECO:0000313" key="19">
    <source>
        <dbReference type="Proteomes" id="UP000054632"/>
    </source>
</evidence>
<evidence type="ECO:0000256" key="6">
    <source>
        <dbReference type="ARBA" id="ARBA00022554"/>
    </source>
</evidence>
<evidence type="ECO:0000256" key="4">
    <source>
        <dbReference type="ARBA" id="ARBA00010572"/>
    </source>
</evidence>
<dbReference type="Proteomes" id="UP000054632">
    <property type="component" value="Unassembled WGS sequence"/>
</dbReference>
<dbReference type="EMBL" id="JYDV01000013">
    <property type="protein sequence ID" value="KRZ42581.1"/>
    <property type="molecule type" value="Genomic_DNA"/>
</dbReference>
<evidence type="ECO:0000256" key="12">
    <source>
        <dbReference type="ARBA" id="ARBA00023180"/>
    </source>
</evidence>
<keyword evidence="11 14" id="KW-0472">Membrane</keyword>
<keyword evidence="20" id="KW-1185">Reference proteome</keyword>
<organism evidence="16 19">
    <name type="scientific">Trichinella pseudospiralis</name>
    <name type="common">Parasitic roundworm</name>
    <dbReference type="NCBI Taxonomy" id="6337"/>
    <lineage>
        <taxon>Eukaryota</taxon>
        <taxon>Metazoa</taxon>
        <taxon>Ecdysozoa</taxon>
        <taxon>Nematoda</taxon>
        <taxon>Enoplea</taxon>
        <taxon>Dorylaimia</taxon>
        <taxon>Trichinellida</taxon>
        <taxon>Trichinellidae</taxon>
        <taxon>Trichinella</taxon>
    </lineage>
</organism>
<dbReference type="Pfam" id="PF14935">
    <property type="entry name" value="TMEM138"/>
    <property type="match status" value="1"/>
</dbReference>
<comment type="subcellular location">
    <subcellularLocation>
        <location evidence="3">Cell projection</location>
        <location evidence="3">Cilium</location>
    </subcellularLocation>
    <subcellularLocation>
        <location evidence="2">Vacuole membrane</location>
        <topology evidence="2">Multi-pass membrane protein</topology>
    </subcellularLocation>
</comment>
<evidence type="ECO:0000313" key="18">
    <source>
        <dbReference type="EMBL" id="KRZ42581.1"/>
    </source>
</evidence>
<evidence type="ECO:0000313" key="15">
    <source>
        <dbReference type="EMBL" id="KRX99535.1"/>
    </source>
</evidence>
<dbReference type="EMBL" id="JYDS01000006">
    <property type="protein sequence ID" value="KRZ33980.1"/>
    <property type="molecule type" value="Genomic_DNA"/>
</dbReference>
<evidence type="ECO:0000313" key="16">
    <source>
        <dbReference type="EMBL" id="KRY79938.1"/>
    </source>
</evidence>
<dbReference type="GO" id="GO:0030030">
    <property type="term" value="P:cell projection organization"/>
    <property type="evidence" value="ECO:0007669"/>
    <property type="project" value="UniProtKB-KW"/>
</dbReference>
<dbReference type="AlphaFoldDB" id="A0A0V1F237"/>
<dbReference type="InterPro" id="IPR024133">
    <property type="entry name" value="TM_138"/>
</dbReference>
<proteinExistence type="inferred from homology"/>
<comment type="caution">
    <text evidence="16">The sequence shown here is derived from an EMBL/GenBank/DDBJ whole genome shotgun (WGS) entry which is preliminary data.</text>
</comment>
<evidence type="ECO:0000256" key="14">
    <source>
        <dbReference type="SAM" id="Phobius"/>
    </source>
</evidence>
<keyword evidence="13" id="KW-0966">Cell projection</keyword>